<evidence type="ECO:0008006" key="2">
    <source>
        <dbReference type="Google" id="ProtNLM"/>
    </source>
</evidence>
<dbReference type="Pfam" id="PF11162">
    <property type="entry name" value="DUF2946"/>
    <property type="match status" value="1"/>
</dbReference>
<evidence type="ECO:0000313" key="1">
    <source>
        <dbReference type="EMBL" id="MPN00301.1"/>
    </source>
</evidence>
<gene>
    <name evidence="1" type="ORF">SDC9_147495</name>
</gene>
<dbReference type="EMBL" id="VSSQ01046325">
    <property type="protein sequence ID" value="MPN00301.1"/>
    <property type="molecule type" value="Genomic_DNA"/>
</dbReference>
<accession>A0A645EEH8</accession>
<protein>
    <recommendedName>
        <fullName evidence="2">DUF2946 domain-containing protein</fullName>
    </recommendedName>
</protein>
<name>A0A645EEH8_9ZZZZ</name>
<dbReference type="AlphaFoldDB" id="A0A645EEH8"/>
<organism evidence="1">
    <name type="scientific">bioreactor metagenome</name>
    <dbReference type="NCBI Taxonomy" id="1076179"/>
    <lineage>
        <taxon>unclassified sequences</taxon>
        <taxon>metagenomes</taxon>
        <taxon>ecological metagenomes</taxon>
    </lineage>
</organism>
<reference evidence="1" key="1">
    <citation type="submission" date="2019-08" db="EMBL/GenBank/DDBJ databases">
        <authorList>
            <person name="Kucharzyk K."/>
            <person name="Murdoch R.W."/>
            <person name="Higgins S."/>
            <person name="Loffler F."/>
        </authorList>
    </citation>
    <scope>NUCLEOTIDE SEQUENCE</scope>
</reference>
<sequence>MHALRTSSVIARLVLAWFALTLGAAIASPMVSPHAMELVCTTGGHVKLVALNDDGQQVSDEAYSLDCSLCLPLLATPPAEVKAVSAFNAPEQQAVPRLVQQHIPYGAGAPLPARGPPAAL</sequence>
<proteinExistence type="predicted"/>
<comment type="caution">
    <text evidence="1">The sequence shown here is derived from an EMBL/GenBank/DDBJ whole genome shotgun (WGS) entry which is preliminary data.</text>
</comment>
<dbReference type="InterPro" id="IPR021333">
    <property type="entry name" value="DUF2946"/>
</dbReference>